<evidence type="ECO:0000313" key="20">
    <source>
        <dbReference type="EMBL" id="TMO64450.1"/>
    </source>
</evidence>
<dbReference type="Pfam" id="PF13098">
    <property type="entry name" value="Thioredoxin_2"/>
    <property type="match status" value="1"/>
</dbReference>
<comment type="caution">
    <text evidence="18">Lacks conserved residue(s) required for the propagation of feature annotation.</text>
</comment>
<feature type="transmembrane region" description="Helical" evidence="18">
    <location>
        <begin position="386"/>
        <end position="402"/>
    </location>
</feature>
<keyword evidence="12 18" id="KW-0520">NAD</keyword>
<comment type="catalytic activity">
    <reaction evidence="16 18">
        <text>[protein]-dithiol + NAD(+) = [protein]-disulfide + NADH + H(+)</text>
        <dbReference type="Rhea" id="RHEA:18749"/>
        <dbReference type="Rhea" id="RHEA-COMP:10593"/>
        <dbReference type="Rhea" id="RHEA-COMP:10594"/>
        <dbReference type="ChEBI" id="CHEBI:15378"/>
        <dbReference type="ChEBI" id="CHEBI:29950"/>
        <dbReference type="ChEBI" id="CHEBI:50058"/>
        <dbReference type="ChEBI" id="CHEBI:57540"/>
        <dbReference type="ChEBI" id="CHEBI:57945"/>
        <dbReference type="EC" id="1.8.1.8"/>
    </reaction>
</comment>
<evidence type="ECO:0000256" key="12">
    <source>
        <dbReference type="ARBA" id="ARBA00023027"/>
    </source>
</evidence>
<dbReference type="InterPro" id="IPR022910">
    <property type="entry name" value="Thiol_diS_interchange_DbsD"/>
</dbReference>
<keyword evidence="7 18" id="KW-0732">Signal</keyword>
<dbReference type="EC" id="1.8.1.8" evidence="18"/>
<evidence type="ECO:0000256" key="17">
    <source>
        <dbReference type="ARBA" id="ARBA00047804"/>
    </source>
</evidence>
<evidence type="ECO:0000256" key="13">
    <source>
        <dbReference type="ARBA" id="ARBA00023136"/>
    </source>
</evidence>
<dbReference type="InterPro" id="IPR028250">
    <property type="entry name" value="DsbDN"/>
</dbReference>
<gene>
    <name evidence="18" type="primary">dsbD</name>
    <name evidence="20" type="ORF">CWC19_18445</name>
    <name evidence="21" type="ORF">CWC20_13105</name>
</gene>
<evidence type="ECO:0000256" key="1">
    <source>
        <dbReference type="ARBA" id="ARBA00004429"/>
    </source>
</evidence>
<feature type="chain" id="PRO_5024518304" description="Thiol:disulfide interchange protein DsbD" evidence="18">
    <location>
        <begin position="19"/>
        <end position="597"/>
    </location>
</feature>
<comment type="subcellular location">
    <subcellularLocation>
        <location evidence="1 18">Cell inner membrane</location>
        <topology evidence="1 18">Multi-pass membrane protein</topology>
    </subcellularLocation>
</comment>
<evidence type="ECO:0000313" key="22">
    <source>
        <dbReference type="Proteomes" id="UP000307164"/>
    </source>
</evidence>
<evidence type="ECO:0000256" key="18">
    <source>
        <dbReference type="HAMAP-Rule" id="MF_00399"/>
    </source>
</evidence>
<evidence type="ECO:0000313" key="23">
    <source>
        <dbReference type="Proteomes" id="UP000307217"/>
    </source>
</evidence>
<dbReference type="AlphaFoldDB" id="A0A5S3V1P7"/>
<reference evidence="20" key="3">
    <citation type="submission" date="2019-09" db="EMBL/GenBank/DDBJ databases">
        <title>Co-occurence of chitin degradation, pigmentation and bioactivity in marine Pseudoalteromonas.</title>
        <authorList>
            <person name="Sonnenschein E.C."/>
            <person name="Bech P.K."/>
        </authorList>
    </citation>
    <scope>NUCLEOTIDE SEQUENCE</scope>
    <source>
        <strain evidence="20">S3790</strain>
        <strain evidence="21">S3895</strain>
    </source>
</reference>
<dbReference type="Gene3D" id="2.60.40.1250">
    <property type="entry name" value="Thiol:disulfide interchange protein DsbD, N-terminal domain"/>
    <property type="match status" value="1"/>
</dbReference>
<dbReference type="Pfam" id="PF02683">
    <property type="entry name" value="DsbD_TM"/>
    <property type="match status" value="1"/>
</dbReference>
<dbReference type="InterPro" id="IPR036249">
    <property type="entry name" value="Thioredoxin-like_sf"/>
</dbReference>
<keyword evidence="5 18" id="KW-0997">Cell inner membrane</keyword>
<keyword evidence="14 18" id="KW-1015">Disulfide bond</keyword>
<dbReference type="PANTHER" id="PTHR32234">
    <property type="entry name" value="THIOL:DISULFIDE INTERCHANGE PROTEIN DSBD"/>
    <property type="match status" value="1"/>
</dbReference>
<dbReference type="InterPro" id="IPR035671">
    <property type="entry name" value="DsbD_gamma"/>
</dbReference>
<evidence type="ECO:0000256" key="2">
    <source>
        <dbReference type="ARBA" id="ARBA00007241"/>
    </source>
</evidence>
<dbReference type="RefSeq" id="WP_138593322.1">
    <property type="nucleotide sequence ID" value="NZ_PNBW01000060.1"/>
</dbReference>
<comment type="function">
    <text evidence="18">Required to facilitate the formation of correct disulfide bonds in some periplasmic proteins and for the assembly of the periplasmic c-type cytochromes. Acts by transferring electrons from cytoplasmic thioredoxin to the periplasm. This transfer involves a cascade of disulfide bond formation and reduction steps.</text>
</comment>
<feature type="transmembrane region" description="Helical" evidence="18">
    <location>
        <begin position="306"/>
        <end position="324"/>
    </location>
</feature>
<dbReference type="Gene3D" id="3.40.30.10">
    <property type="entry name" value="Glutaredoxin"/>
    <property type="match status" value="1"/>
</dbReference>
<dbReference type="PROSITE" id="PS51352">
    <property type="entry name" value="THIOREDOXIN_2"/>
    <property type="match status" value="1"/>
</dbReference>
<dbReference type="Pfam" id="PF11412">
    <property type="entry name" value="DsbD_N"/>
    <property type="match status" value="1"/>
</dbReference>
<feature type="disulfide bond" description="Redox-active" evidence="18">
    <location>
        <begin position="126"/>
        <end position="132"/>
    </location>
</feature>
<dbReference type="OrthoDB" id="9811036at2"/>
<dbReference type="NCBIfam" id="NF001419">
    <property type="entry name" value="PRK00293.1"/>
    <property type="match status" value="1"/>
</dbReference>
<evidence type="ECO:0000256" key="3">
    <source>
        <dbReference type="ARBA" id="ARBA00022448"/>
    </source>
</evidence>
<dbReference type="GO" id="GO:0045454">
    <property type="term" value="P:cell redox homeostasis"/>
    <property type="evidence" value="ECO:0007669"/>
    <property type="project" value="TreeGrafter"/>
</dbReference>
<evidence type="ECO:0000256" key="16">
    <source>
        <dbReference type="ARBA" id="ARBA00047388"/>
    </source>
</evidence>
<dbReference type="SUPFAM" id="SSF74863">
    <property type="entry name" value="Thiol:disulfide interchange protein DsbD, N-terminal domain (DsbD-alpha)"/>
    <property type="match status" value="1"/>
</dbReference>
<evidence type="ECO:0000256" key="14">
    <source>
        <dbReference type="ARBA" id="ARBA00023157"/>
    </source>
</evidence>
<dbReference type="GO" id="GO:0009055">
    <property type="term" value="F:electron transfer activity"/>
    <property type="evidence" value="ECO:0007669"/>
    <property type="project" value="UniProtKB-UniRule"/>
</dbReference>
<dbReference type="EMBL" id="PNBW01000060">
    <property type="protein sequence ID" value="TMO73450.1"/>
    <property type="molecule type" value="Genomic_DNA"/>
</dbReference>
<keyword evidence="22" id="KW-1185">Reference proteome</keyword>
<evidence type="ECO:0000256" key="4">
    <source>
        <dbReference type="ARBA" id="ARBA00022475"/>
    </source>
</evidence>
<keyword evidence="10 18" id="KW-1133">Transmembrane helix</keyword>
<dbReference type="CDD" id="cd02953">
    <property type="entry name" value="DsbDgamma"/>
    <property type="match status" value="1"/>
</dbReference>
<dbReference type="Proteomes" id="UP000307164">
    <property type="component" value="Unassembled WGS sequence"/>
</dbReference>
<dbReference type="InterPro" id="IPR012336">
    <property type="entry name" value="Thioredoxin-like_fold"/>
</dbReference>
<keyword evidence="8 18" id="KW-0201">Cytochrome c-type biogenesis</keyword>
<evidence type="ECO:0000256" key="5">
    <source>
        <dbReference type="ARBA" id="ARBA00022519"/>
    </source>
</evidence>
<evidence type="ECO:0000313" key="21">
    <source>
        <dbReference type="EMBL" id="TMO73450.1"/>
    </source>
</evidence>
<feature type="disulfide bond" description="Redox-active" evidence="18">
    <location>
        <begin position="509"/>
        <end position="512"/>
    </location>
</feature>
<keyword evidence="13 18" id="KW-0472">Membrane</keyword>
<reference evidence="22 23" key="2">
    <citation type="submission" date="2019-06" db="EMBL/GenBank/DDBJ databases">
        <title>Co-occurence of chitin degradation, pigmentation and bioactivity in marine Pseudoalteromonas.</title>
        <authorList>
            <person name="Sonnenschein E.C."/>
            <person name="Bech P.K."/>
        </authorList>
    </citation>
    <scope>NUCLEOTIDE SEQUENCE [LARGE SCALE GENOMIC DNA]</scope>
    <source>
        <strain evidence="23">S3790</strain>
        <strain evidence="22">S3895</strain>
    </source>
</reference>
<feature type="transmembrane region" description="Helical" evidence="18">
    <location>
        <begin position="190"/>
        <end position="213"/>
    </location>
</feature>
<evidence type="ECO:0000256" key="8">
    <source>
        <dbReference type="ARBA" id="ARBA00022748"/>
    </source>
</evidence>
<reference evidence="20 23" key="1">
    <citation type="submission" date="2018-01" db="EMBL/GenBank/DDBJ databases">
        <authorList>
            <person name="Paulsen S."/>
            <person name="Gram L.K."/>
        </authorList>
    </citation>
    <scope>NUCLEOTIDE SEQUENCE [LARGE SCALE GENOMIC DNA]</scope>
    <source>
        <strain evidence="20 23">S3790</strain>
        <strain evidence="21">S3895</strain>
    </source>
</reference>
<evidence type="ECO:0000256" key="6">
    <source>
        <dbReference type="ARBA" id="ARBA00022692"/>
    </source>
</evidence>
<feature type="transmembrane region" description="Helical" evidence="18">
    <location>
        <begin position="344"/>
        <end position="365"/>
    </location>
</feature>
<evidence type="ECO:0000256" key="9">
    <source>
        <dbReference type="ARBA" id="ARBA00022982"/>
    </source>
</evidence>
<sequence length="597" mass="65206" precursor="true">MRLLVFLFSLLWLSPIHASNNVLDSLLAPKQDTFLPVDEAFKFDFDQQGNILFIGWDIEPGYYIYQKKLEIIAKEAKIKIPDFADGEIIEDEFFGKTPVYFDSFSVVSKLSDIKDDAVVKVRYQGCAEAGLCYPPEVITLPLTKLVNTNAETSTGNNSTPVAQDTTMTGGEKEELSFTEQLAQQSFLTNLAIFFAVGVGLAFTPCVFPMFPILSSLIAGQQGLSTKKAFRLSFVYIQGMAVTYAALGLVVAALGGQVQGYIQHPAVLISFSLLFVLLAMSMFGWYEIKLPSSMLNKLTSVSNKQQGGSYFGVFSMGVLSGLIASPCTTAPLSAALLYVAQSGDYVVGGVTLYVLSLGMGLPLLLLGTSGGKLLPKAGGWMEQVKTLFGFIMLVVPLILLERILDFNTILLLASGLMAATALYLHYWQSTQTAGKLKTLLWACASMLLLVSALTTKQVLLPNQNTTVQSADAISKKEFSLLADLAALKVATSEANDNGQIAMVDLYADWCVACKEFEKYSFPAENVQAEFKHFSLLKLDLTETNETSIEIMEEYTVFGLPSILFFDKQGNEVPELRVTGFLDADDFAAHLQKVRTALQ</sequence>
<feature type="transmembrane region" description="Helical" evidence="18">
    <location>
        <begin position="408"/>
        <end position="426"/>
    </location>
</feature>
<evidence type="ECO:0000256" key="11">
    <source>
        <dbReference type="ARBA" id="ARBA00023002"/>
    </source>
</evidence>
<comment type="caution">
    <text evidence="20">The sequence shown here is derived from an EMBL/GenBank/DDBJ whole genome shotgun (WGS) entry which is preliminary data.</text>
</comment>
<dbReference type="Proteomes" id="UP000307217">
    <property type="component" value="Unassembled WGS sequence"/>
</dbReference>
<evidence type="ECO:0000256" key="15">
    <source>
        <dbReference type="ARBA" id="ARBA00023284"/>
    </source>
</evidence>
<keyword evidence="4 18" id="KW-1003">Cell membrane</keyword>
<organism evidence="20 23">
    <name type="scientific">Pseudoalteromonas aurantia</name>
    <dbReference type="NCBI Taxonomy" id="43654"/>
    <lineage>
        <taxon>Bacteria</taxon>
        <taxon>Pseudomonadati</taxon>
        <taxon>Pseudomonadota</taxon>
        <taxon>Gammaproteobacteria</taxon>
        <taxon>Alteromonadales</taxon>
        <taxon>Pseudoalteromonadaceae</taxon>
        <taxon>Pseudoalteromonas</taxon>
    </lineage>
</organism>
<feature type="signal peptide" evidence="18">
    <location>
        <begin position="1"/>
        <end position="18"/>
    </location>
</feature>
<keyword evidence="9 18" id="KW-0249">Electron transport</keyword>
<dbReference type="InterPro" id="IPR036929">
    <property type="entry name" value="DsbDN_sf"/>
</dbReference>
<comment type="catalytic activity">
    <reaction evidence="17 18">
        <text>[protein]-dithiol + NADP(+) = [protein]-disulfide + NADPH + H(+)</text>
        <dbReference type="Rhea" id="RHEA:18753"/>
        <dbReference type="Rhea" id="RHEA-COMP:10593"/>
        <dbReference type="Rhea" id="RHEA-COMP:10594"/>
        <dbReference type="ChEBI" id="CHEBI:15378"/>
        <dbReference type="ChEBI" id="CHEBI:29950"/>
        <dbReference type="ChEBI" id="CHEBI:50058"/>
        <dbReference type="ChEBI" id="CHEBI:57783"/>
        <dbReference type="ChEBI" id="CHEBI:58349"/>
        <dbReference type="EC" id="1.8.1.8"/>
    </reaction>
</comment>
<dbReference type="HAMAP" id="MF_00399">
    <property type="entry name" value="DbsD"/>
    <property type="match status" value="1"/>
</dbReference>
<comment type="similarity">
    <text evidence="2 18">Belongs to the thioredoxin family. DsbD subfamily.</text>
</comment>
<dbReference type="InterPro" id="IPR003834">
    <property type="entry name" value="Cyt_c_assmbl_TM_dom"/>
</dbReference>
<feature type="transmembrane region" description="Helical" evidence="18">
    <location>
        <begin position="265"/>
        <end position="285"/>
    </location>
</feature>
<evidence type="ECO:0000256" key="10">
    <source>
        <dbReference type="ARBA" id="ARBA00022989"/>
    </source>
</evidence>
<name>A0A5S3V1P7_9GAMM</name>
<evidence type="ECO:0000256" key="7">
    <source>
        <dbReference type="ARBA" id="ARBA00022729"/>
    </source>
</evidence>
<proteinExistence type="inferred from homology"/>
<feature type="transmembrane region" description="Helical" evidence="18">
    <location>
        <begin position="233"/>
        <end position="253"/>
    </location>
</feature>
<dbReference type="SUPFAM" id="SSF52833">
    <property type="entry name" value="Thioredoxin-like"/>
    <property type="match status" value="1"/>
</dbReference>
<keyword evidence="3 18" id="KW-0813">Transport</keyword>
<evidence type="ECO:0000259" key="19">
    <source>
        <dbReference type="PROSITE" id="PS51352"/>
    </source>
</evidence>
<keyword evidence="15 18" id="KW-0676">Redox-active center</keyword>
<dbReference type="GO" id="GO:0017004">
    <property type="term" value="P:cytochrome complex assembly"/>
    <property type="evidence" value="ECO:0007669"/>
    <property type="project" value="UniProtKB-UniRule"/>
</dbReference>
<dbReference type="GO" id="GO:0047134">
    <property type="term" value="F:protein-disulfide reductase [NAD(P)H] activity"/>
    <property type="evidence" value="ECO:0007669"/>
    <property type="project" value="UniProtKB-UniRule"/>
</dbReference>
<keyword evidence="6 18" id="KW-0812">Transmembrane</keyword>
<feature type="transmembrane region" description="Helical" evidence="18">
    <location>
        <begin position="438"/>
        <end position="458"/>
    </location>
</feature>
<dbReference type="EMBL" id="PNBX01000106">
    <property type="protein sequence ID" value="TMO64450.1"/>
    <property type="molecule type" value="Genomic_DNA"/>
</dbReference>
<dbReference type="PANTHER" id="PTHR32234:SF0">
    <property type="entry name" value="THIOL:DISULFIDE INTERCHANGE PROTEIN DSBD"/>
    <property type="match status" value="1"/>
</dbReference>
<dbReference type="InterPro" id="IPR013766">
    <property type="entry name" value="Thioredoxin_domain"/>
</dbReference>
<protein>
    <recommendedName>
        <fullName evidence="18">Thiol:disulfide interchange protein DsbD</fullName>
        <ecNumber evidence="18">1.8.1.8</ecNumber>
    </recommendedName>
    <alternativeName>
        <fullName evidence="18">Protein-disulfide reductase</fullName>
        <shortName evidence="18">Disulfide reductase</shortName>
    </alternativeName>
</protein>
<accession>A0A5S3V1P7</accession>
<dbReference type="GO" id="GO:0005886">
    <property type="term" value="C:plasma membrane"/>
    <property type="evidence" value="ECO:0007669"/>
    <property type="project" value="UniProtKB-SubCell"/>
</dbReference>
<keyword evidence="11 18" id="KW-0560">Oxidoreductase</keyword>
<feature type="domain" description="Thioredoxin" evidence="19">
    <location>
        <begin position="458"/>
        <end position="594"/>
    </location>
</feature>